<keyword evidence="2" id="KW-0472">Membrane</keyword>
<dbReference type="GeneID" id="20207795"/>
<dbReference type="CTD" id="20207795"/>
<dbReference type="Proteomes" id="UP000015101">
    <property type="component" value="Unassembled WGS sequence"/>
</dbReference>
<dbReference type="HOGENOM" id="CLU_981004_0_0_1"/>
<keyword evidence="4" id="KW-0325">Glycoprotein</keyword>
<dbReference type="InParanoid" id="T1FG46"/>
<dbReference type="InterPro" id="IPR051275">
    <property type="entry name" value="Cell_adhesion_signaling"/>
</dbReference>
<comment type="subcellular location">
    <subcellularLocation>
        <location evidence="1">Membrane</location>
        <topology evidence="1">Single-pass type I membrane protein</topology>
    </subcellularLocation>
</comment>
<dbReference type="RefSeq" id="XP_009028192.1">
    <property type="nucleotide sequence ID" value="XM_009029944.1"/>
</dbReference>
<keyword evidence="5" id="KW-0393">Immunoglobulin domain</keyword>
<proteinExistence type="predicted"/>
<evidence type="ECO:0000256" key="2">
    <source>
        <dbReference type="ARBA" id="ARBA00023136"/>
    </source>
</evidence>
<evidence type="ECO:0000256" key="1">
    <source>
        <dbReference type="ARBA" id="ARBA00004479"/>
    </source>
</evidence>
<dbReference type="KEGG" id="hro:HELRODRAFT_180650"/>
<reference evidence="6 8" key="2">
    <citation type="journal article" date="2013" name="Nature">
        <title>Insights into bilaterian evolution from three spiralian genomes.</title>
        <authorList>
            <person name="Simakov O."/>
            <person name="Marletaz F."/>
            <person name="Cho S.J."/>
            <person name="Edsinger-Gonzales E."/>
            <person name="Havlak P."/>
            <person name="Hellsten U."/>
            <person name="Kuo D.H."/>
            <person name="Larsson T."/>
            <person name="Lv J."/>
            <person name="Arendt D."/>
            <person name="Savage R."/>
            <person name="Osoegawa K."/>
            <person name="de Jong P."/>
            <person name="Grimwood J."/>
            <person name="Chapman J.A."/>
            <person name="Shapiro H."/>
            <person name="Aerts A."/>
            <person name="Otillar R.P."/>
            <person name="Terry A.Y."/>
            <person name="Boore J.L."/>
            <person name="Grigoriev I.V."/>
            <person name="Lindberg D.R."/>
            <person name="Seaver E.C."/>
            <person name="Weisblat D.A."/>
            <person name="Putnam N.H."/>
            <person name="Rokhsar D.S."/>
        </authorList>
    </citation>
    <scope>NUCLEOTIDE SEQUENCE</scope>
</reference>
<evidence type="ECO:0000313" key="7">
    <source>
        <dbReference type="EnsemblMetazoa" id="HelroP180650"/>
    </source>
</evidence>
<keyword evidence="8" id="KW-1185">Reference proteome</keyword>
<dbReference type="InterPro" id="IPR013783">
    <property type="entry name" value="Ig-like_fold"/>
</dbReference>
<evidence type="ECO:0000313" key="6">
    <source>
        <dbReference type="EMBL" id="ESN93782.1"/>
    </source>
</evidence>
<name>T1FG46_HELRO</name>
<accession>T1FG46</accession>
<dbReference type="GO" id="GO:0016020">
    <property type="term" value="C:membrane"/>
    <property type="evidence" value="ECO:0007669"/>
    <property type="project" value="UniProtKB-SubCell"/>
</dbReference>
<protein>
    <recommendedName>
        <fullName evidence="9">Ig-like domain-containing protein</fullName>
    </recommendedName>
</protein>
<dbReference type="EMBL" id="KB097594">
    <property type="protein sequence ID" value="ESN93782.1"/>
    <property type="molecule type" value="Genomic_DNA"/>
</dbReference>
<dbReference type="Gene3D" id="2.60.40.10">
    <property type="entry name" value="Immunoglobulins"/>
    <property type="match status" value="1"/>
</dbReference>
<dbReference type="InterPro" id="IPR036179">
    <property type="entry name" value="Ig-like_dom_sf"/>
</dbReference>
<dbReference type="PANTHER" id="PTHR11640">
    <property type="entry name" value="NEPHRIN"/>
    <property type="match status" value="1"/>
</dbReference>
<dbReference type="PANTHER" id="PTHR11640:SF31">
    <property type="entry name" value="IRREGULAR CHIASM C-ROUGHEST PROTEIN-RELATED"/>
    <property type="match status" value="1"/>
</dbReference>
<evidence type="ECO:0000256" key="5">
    <source>
        <dbReference type="ARBA" id="ARBA00023319"/>
    </source>
</evidence>
<reference evidence="7" key="3">
    <citation type="submission" date="2015-06" db="UniProtKB">
        <authorList>
            <consortium name="EnsemblMetazoa"/>
        </authorList>
    </citation>
    <scope>IDENTIFICATION</scope>
</reference>
<dbReference type="EMBL" id="AMQM01007299">
    <property type="status" value="NOT_ANNOTATED_CDS"/>
    <property type="molecule type" value="Genomic_DNA"/>
</dbReference>
<dbReference type="SUPFAM" id="SSF48726">
    <property type="entry name" value="Immunoglobulin"/>
    <property type="match status" value="1"/>
</dbReference>
<sequence>MADVDWSAGRTFLIVYHRHLVLRVLVQRSSSPSYDVIEHNIDKLILRDNNHQMEVTSRPPQLNHRPPHSTPRLTLIENTPILVTCISVGGSPTPTIDIFLKRRNISGNAVLRSVVSQLRGDTKSYRRILREVHQPSSVGEKVMAEDDGSSVTCEGSVTGFKPIRVDAFLEVRYAPKIECQSTERRLGDVNVYIGCLVKAKPHPYEMFWIVDDVGRKVLVNDDATDAAAAAANMWSAANTLNGPSTSVQLYFHHVTASDFRHYRLVVANEVSTSVAEVFLKESWF</sequence>
<evidence type="ECO:0000313" key="8">
    <source>
        <dbReference type="Proteomes" id="UP000015101"/>
    </source>
</evidence>
<evidence type="ECO:0000256" key="4">
    <source>
        <dbReference type="ARBA" id="ARBA00023180"/>
    </source>
</evidence>
<dbReference type="AlphaFoldDB" id="T1FG46"/>
<evidence type="ECO:0000256" key="3">
    <source>
        <dbReference type="ARBA" id="ARBA00023157"/>
    </source>
</evidence>
<evidence type="ECO:0008006" key="9">
    <source>
        <dbReference type="Google" id="ProtNLM"/>
    </source>
</evidence>
<organism evidence="7 8">
    <name type="scientific">Helobdella robusta</name>
    <name type="common">Californian leech</name>
    <dbReference type="NCBI Taxonomy" id="6412"/>
    <lineage>
        <taxon>Eukaryota</taxon>
        <taxon>Metazoa</taxon>
        <taxon>Spiralia</taxon>
        <taxon>Lophotrochozoa</taxon>
        <taxon>Annelida</taxon>
        <taxon>Clitellata</taxon>
        <taxon>Hirudinea</taxon>
        <taxon>Rhynchobdellida</taxon>
        <taxon>Glossiphoniidae</taxon>
        <taxon>Helobdella</taxon>
    </lineage>
</organism>
<dbReference type="EnsemblMetazoa" id="HelroT180650">
    <property type="protein sequence ID" value="HelroP180650"/>
    <property type="gene ID" value="HelroG180650"/>
</dbReference>
<reference evidence="8" key="1">
    <citation type="submission" date="2012-12" db="EMBL/GenBank/DDBJ databases">
        <authorList>
            <person name="Hellsten U."/>
            <person name="Grimwood J."/>
            <person name="Chapman J.A."/>
            <person name="Shapiro H."/>
            <person name="Aerts A."/>
            <person name="Otillar R.P."/>
            <person name="Terry A.Y."/>
            <person name="Boore J.L."/>
            <person name="Simakov O."/>
            <person name="Marletaz F."/>
            <person name="Cho S.-J."/>
            <person name="Edsinger-Gonzales E."/>
            <person name="Havlak P."/>
            <person name="Kuo D.-H."/>
            <person name="Larsson T."/>
            <person name="Lv J."/>
            <person name="Arendt D."/>
            <person name="Savage R."/>
            <person name="Osoegawa K."/>
            <person name="de Jong P."/>
            <person name="Lindberg D.R."/>
            <person name="Seaver E.C."/>
            <person name="Weisblat D.A."/>
            <person name="Putnam N.H."/>
            <person name="Grigoriev I.V."/>
            <person name="Rokhsar D.S."/>
        </authorList>
    </citation>
    <scope>NUCLEOTIDE SEQUENCE</scope>
</reference>
<keyword evidence="3" id="KW-1015">Disulfide bond</keyword>
<gene>
    <name evidence="7" type="primary">20207795</name>
    <name evidence="6" type="ORF">HELRODRAFT_180650</name>
</gene>